<sequence length="46" mass="5473">MYRWYLKILPFSSFLQCLFDLFAGRAHATQLLYIILTVETIDFTIV</sequence>
<reference evidence="1 2" key="1">
    <citation type="submission" date="2011-05" db="EMBL/GenBank/DDBJ databases">
        <authorList>
            <person name="Muzny D."/>
            <person name="Qin X."/>
            <person name="Deng J."/>
            <person name="Jiang H."/>
            <person name="Liu Y."/>
            <person name="Qu J."/>
            <person name="Song X.-Z."/>
            <person name="Zhang L."/>
            <person name="Thornton R."/>
            <person name="Coyle M."/>
            <person name="Francisco L."/>
            <person name="Jackson L."/>
            <person name="Javaid M."/>
            <person name="Korchina V."/>
            <person name="Kovar C."/>
            <person name="Mata R."/>
            <person name="Mathew T."/>
            <person name="Ngo R."/>
            <person name="Nguyen L."/>
            <person name="Nguyen N."/>
            <person name="Okwuonu G."/>
            <person name="Ongeri F."/>
            <person name="Pham C."/>
            <person name="Simmons D."/>
            <person name="Wilczek-Boney K."/>
            <person name="Hale W."/>
            <person name="Jakkamsetti A."/>
            <person name="Pham P."/>
            <person name="Ruth R."/>
            <person name="San Lucas F."/>
            <person name="Warren J."/>
            <person name="Zhang J."/>
            <person name="Zhao Z."/>
            <person name="Zhou C."/>
            <person name="Zhu D."/>
            <person name="Lee S."/>
            <person name="Bess C."/>
            <person name="Blankenburg K."/>
            <person name="Forbes L."/>
            <person name="Fu Q."/>
            <person name="Gubbala S."/>
            <person name="Hirani K."/>
            <person name="Jayaseelan J.C."/>
            <person name="Lara F."/>
            <person name="Munidasa M."/>
            <person name="Palculict T."/>
            <person name="Patil S."/>
            <person name="Pu L.-L."/>
            <person name="Saada N."/>
            <person name="Tang L."/>
            <person name="Weissenberger G."/>
            <person name="Zhu Y."/>
            <person name="Hemphill L."/>
            <person name="Shang Y."/>
            <person name="Youmans B."/>
            <person name="Ayvaz T."/>
            <person name="Ross M."/>
            <person name="Santibanez J."/>
            <person name="Aqrawi P."/>
            <person name="Gross S."/>
            <person name="Joshi V."/>
            <person name="Fowler G."/>
            <person name="Nazareth L."/>
            <person name="Reid J."/>
            <person name="Worley K."/>
            <person name="Petrosino J."/>
            <person name="Highlander S."/>
            <person name="Gibbs R."/>
        </authorList>
    </citation>
    <scope>NUCLEOTIDE SEQUENCE [LARGE SCALE GENOMIC DNA]</scope>
    <source>
        <strain evidence="1 2">ATCC 33926</strain>
    </source>
</reference>
<accession>A0AA36XJW1</accession>
<protein>
    <submittedName>
        <fullName evidence="1">Uncharacterized protein</fullName>
    </submittedName>
</protein>
<comment type="caution">
    <text evidence="1">The sequence shown here is derived from an EMBL/GenBank/DDBJ whole genome shotgun (WGS) entry which is preliminary data.</text>
</comment>
<dbReference type="AlphaFoldDB" id="A0AA36XJW1"/>
<evidence type="ECO:0000313" key="1">
    <source>
        <dbReference type="EMBL" id="EGQ76248.1"/>
    </source>
</evidence>
<dbReference type="EMBL" id="AFQE01000102">
    <property type="protein sequence ID" value="EGQ76248.1"/>
    <property type="molecule type" value="Genomic_DNA"/>
</dbReference>
<organism evidence="1 2">
    <name type="scientific">Neisseria macacae ATCC 33926</name>
    <dbReference type="NCBI Taxonomy" id="997348"/>
    <lineage>
        <taxon>Bacteria</taxon>
        <taxon>Pseudomonadati</taxon>
        <taxon>Pseudomonadota</taxon>
        <taxon>Betaproteobacteria</taxon>
        <taxon>Neisseriales</taxon>
        <taxon>Neisseriaceae</taxon>
        <taxon>Neisseria</taxon>
    </lineage>
</organism>
<name>A0AA36XJW1_9NEIS</name>
<gene>
    <name evidence="1" type="ORF">HMPREF9418_2109</name>
</gene>
<dbReference type="Proteomes" id="UP000004982">
    <property type="component" value="Unassembled WGS sequence"/>
</dbReference>
<evidence type="ECO:0000313" key="2">
    <source>
        <dbReference type="Proteomes" id="UP000004982"/>
    </source>
</evidence>
<proteinExistence type="predicted"/>